<dbReference type="InterPro" id="IPR019734">
    <property type="entry name" value="TPR_rpt"/>
</dbReference>
<dbReference type="AlphaFoldDB" id="A0A4Y8RQL4"/>
<dbReference type="Gene3D" id="1.25.40.10">
    <property type="entry name" value="Tetratricopeptide repeat domain"/>
    <property type="match status" value="2"/>
</dbReference>
<dbReference type="PANTHER" id="PTHR12788:SF10">
    <property type="entry name" value="PROTEIN-TYROSINE SULFOTRANSFERASE"/>
    <property type="match status" value="1"/>
</dbReference>
<dbReference type="EMBL" id="SOZD01000002">
    <property type="protein sequence ID" value="TFF25591.1"/>
    <property type="molecule type" value="Genomic_DNA"/>
</dbReference>
<dbReference type="Proteomes" id="UP000298179">
    <property type="component" value="Unassembled WGS sequence"/>
</dbReference>
<dbReference type="OrthoDB" id="9800698at2"/>
<dbReference type="InterPro" id="IPR011990">
    <property type="entry name" value="TPR-like_helical_dom_sf"/>
</dbReference>
<dbReference type="RefSeq" id="WP_134761759.1">
    <property type="nucleotide sequence ID" value="NZ_SOZD01000002.1"/>
</dbReference>
<dbReference type="InterPro" id="IPR027417">
    <property type="entry name" value="P-loop_NTPase"/>
</dbReference>
<dbReference type="Gene3D" id="3.40.50.300">
    <property type="entry name" value="P-loop containing nucleotide triphosphate hydrolases"/>
    <property type="match status" value="1"/>
</dbReference>
<comment type="caution">
    <text evidence="2">The sequence shown here is derived from an EMBL/GenBank/DDBJ whole genome shotgun (WGS) entry which is preliminary data.</text>
</comment>
<dbReference type="GO" id="GO:0008476">
    <property type="term" value="F:protein-tyrosine sulfotransferase activity"/>
    <property type="evidence" value="ECO:0007669"/>
    <property type="project" value="InterPro"/>
</dbReference>
<reference evidence="2 3" key="1">
    <citation type="submission" date="2019-03" db="EMBL/GenBank/DDBJ databases">
        <title>Jiella endophytica sp. nov., a novel endophytic bacterium isolated from root of Ficus microcarpa Linn. f.</title>
        <authorList>
            <person name="Tuo L."/>
        </authorList>
    </citation>
    <scope>NUCLEOTIDE SEQUENCE [LARGE SCALE GENOMIC DNA]</scope>
    <source>
        <strain evidence="2 3">CBS5Q-3</strain>
    </source>
</reference>
<dbReference type="SMART" id="SM00028">
    <property type="entry name" value="TPR"/>
    <property type="match status" value="4"/>
</dbReference>
<dbReference type="SUPFAM" id="SSF48452">
    <property type="entry name" value="TPR-like"/>
    <property type="match status" value="2"/>
</dbReference>
<evidence type="ECO:0000256" key="1">
    <source>
        <dbReference type="ARBA" id="ARBA00022679"/>
    </source>
</evidence>
<proteinExistence type="predicted"/>
<keyword evidence="1 2" id="KW-0808">Transferase</keyword>
<dbReference type="InterPro" id="IPR026634">
    <property type="entry name" value="TPST-like"/>
</dbReference>
<sequence>MDAVNVAFGERSPCPCRSGLSAMSCCEMDLEAARRVTPTPGMRQAVANAAAKLKSGHLERAVHFATAVLERAPLDIQALRTLASVRLEQNRQHPAAILLERIAIEDPFNFWAVSKLALLELSRQHYFKAEQFARQALRLSPTSPQSHNLMGVALTNIGKAAAGEYHHRKALELTGRRVPLVLANLALSLKNQGRMEEARELYREAHMAEKRNRQTLLAWAQLEEADRNLDAAKELLDKVEAISAPSPATRQTRAAILGREGRLEEALAVLDLDDPRTLRPIELLERGRLLDRMERYDEAWQAFLAGKAMAIRMGGRRYLQAEAKALAEQLSDFFSPERVAILPRARVRQDVAQPIFILGFPRSGTTLLEQSLSVSPDIVAGDELTTIHEIVAAMPRLLASPNEYPGALAEVWMGDKREELDSLRDYYLQRARQLNLLAPGARFFTDKMPLNEMHLGLIGLIFPKAPLIHMIRHPLDIMVSAMSNFFTHGGFCGSELETAAEHLVRSTSLVVHYRSVMELNYKAVRYEDVVGAQEATMRGVFDFIETPFDRRSLSFEENVRFARTASYAQVTERLYDRSRYRYRHYLRHLEPVLPVLEPLIAAWGYDV</sequence>
<evidence type="ECO:0000313" key="3">
    <source>
        <dbReference type="Proteomes" id="UP000298179"/>
    </source>
</evidence>
<evidence type="ECO:0000313" key="2">
    <source>
        <dbReference type="EMBL" id="TFF25591.1"/>
    </source>
</evidence>
<dbReference type="SUPFAM" id="SSF52540">
    <property type="entry name" value="P-loop containing nucleoside triphosphate hydrolases"/>
    <property type="match status" value="1"/>
</dbReference>
<organism evidence="2 3">
    <name type="scientific">Jiella endophytica</name>
    <dbReference type="NCBI Taxonomy" id="2558362"/>
    <lineage>
        <taxon>Bacteria</taxon>
        <taxon>Pseudomonadati</taxon>
        <taxon>Pseudomonadota</taxon>
        <taxon>Alphaproteobacteria</taxon>
        <taxon>Hyphomicrobiales</taxon>
        <taxon>Aurantimonadaceae</taxon>
        <taxon>Jiella</taxon>
    </lineage>
</organism>
<name>A0A4Y8RQL4_9HYPH</name>
<accession>A0A4Y8RQL4</accession>
<protein>
    <submittedName>
        <fullName evidence="2">Sulfotransferase family protein</fullName>
    </submittedName>
</protein>
<gene>
    <name evidence="2" type="ORF">E3C22_09625</name>
</gene>
<dbReference type="Pfam" id="PF13469">
    <property type="entry name" value="Sulfotransfer_3"/>
    <property type="match status" value="1"/>
</dbReference>
<dbReference type="PANTHER" id="PTHR12788">
    <property type="entry name" value="PROTEIN-TYROSINE SULFOTRANSFERASE 2"/>
    <property type="match status" value="1"/>
</dbReference>
<keyword evidence="3" id="KW-1185">Reference proteome</keyword>